<comment type="caution">
    <text evidence="2">The sequence shown here is derived from an EMBL/GenBank/DDBJ whole genome shotgun (WGS) entry which is preliminary data.</text>
</comment>
<evidence type="ECO:0000256" key="1">
    <source>
        <dbReference type="SAM" id="MobiDB-lite"/>
    </source>
</evidence>
<accession>A0AAD4LKC8</accession>
<reference evidence="2" key="1">
    <citation type="submission" date="2022-01" db="EMBL/GenBank/DDBJ databases">
        <title>Comparative genomics reveals a dynamic genome evolution in the ectomycorrhizal milk-cap (Lactarius) mushrooms.</title>
        <authorList>
            <consortium name="DOE Joint Genome Institute"/>
            <person name="Lebreton A."/>
            <person name="Tang N."/>
            <person name="Kuo A."/>
            <person name="LaButti K."/>
            <person name="Drula E."/>
            <person name="Barry K."/>
            <person name="Clum A."/>
            <person name="Lipzen A."/>
            <person name="Mousain D."/>
            <person name="Ng V."/>
            <person name="Wang R."/>
            <person name="Wang X."/>
            <person name="Dai Y."/>
            <person name="Henrissat B."/>
            <person name="Grigoriev I.V."/>
            <person name="Guerin-Laguette A."/>
            <person name="Yu F."/>
            <person name="Martin F.M."/>
        </authorList>
    </citation>
    <scope>NUCLEOTIDE SEQUENCE</scope>
    <source>
        <strain evidence="2">QP</strain>
    </source>
</reference>
<sequence length="192" mass="20309">MQSYNVGDKVCFFGFLAVSIPPGLSLGCCTRFDPGLLLAVSYELSAPRLARRTERHSHFTSSVSPTSTSQAGVQLAMLGPLHAPSGKALPFSSSSVAINLLIDVQLDPMRSVRAGNQHSLFLHASGRVSALGSEPPTRRASCALFTPQRTCKLSVVGGTEATCRPARDYSRLARAHGESSAGKAPMKPLWGA</sequence>
<keyword evidence="3" id="KW-1185">Reference proteome</keyword>
<dbReference type="Proteomes" id="UP001201163">
    <property type="component" value="Unassembled WGS sequence"/>
</dbReference>
<proteinExistence type="predicted"/>
<dbReference type="EMBL" id="JAKELL010000016">
    <property type="protein sequence ID" value="KAH8993942.1"/>
    <property type="molecule type" value="Genomic_DNA"/>
</dbReference>
<evidence type="ECO:0000313" key="2">
    <source>
        <dbReference type="EMBL" id="KAH8993942.1"/>
    </source>
</evidence>
<evidence type="ECO:0000313" key="3">
    <source>
        <dbReference type="Proteomes" id="UP001201163"/>
    </source>
</evidence>
<feature type="region of interest" description="Disordered" evidence="1">
    <location>
        <begin position="173"/>
        <end position="192"/>
    </location>
</feature>
<protein>
    <submittedName>
        <fullName evidence="2">Uncharacterized protein</fullName>
    </submittedName>
</protein>
<organism evidence="2 3">
    <name type="scientific">Lactarius akahatsu</name>
    <dbReference type="NCBI Taxonomy" id="416441"/>
    <lineage>
        <taxon>Eukaryota</taxon>
        <taxon>Fungi</taxon>
        <taxon>Dikarya</taxon>
        <taxon>Basidiomycota</taxon>
        <taxon>Agaricomycotina</taxon>
        <taxon>Agaricomycetes</taxon>
        <taxon>Russulales</taxon>
        <taxon>Russulaceae</taxon>
        <taxon>Lactarius</taxon>
    </lineage>
</organism>
<gene>
    <name evidence="2" type="ORF">EDB92DRAFT_341935</name>
</gene>
<name>A0AAD4LKC8_9AGAM</name>
<dbReference type="AlphaFoldDB" id="A0AAD4LKC8"/>